<comment type="caution">
    <text evidence="2">The sequence shown here is derived from an EMBL/GenBank/DDBJ whole genome shotgun (WGS) entry which is preliminary data.</text>
</comment>
<reference evidence="2" key="1">
    <citation type="journal article" date="2020" name="mSystems">
        <title>Genome- and Community-Level Interaction Insights into Carbon Utilization and Element Cycling Functions of Hydrothermarchaeota in Hydrothermal Sediment.</title>
        <authorList>
            <person name="Zhou Z."/>
            <person name="Liu Y."/>
            <person name="Xu W."/>
            <person name="Pan J."/>
            <person name="Luo Z.H."/>
            <person name="Li M."/>
        </authorList>
    </citation>
    <scope>NUCLEOTIDE SEQUENCE [LARGE SCALE GENOMIC DNA]</scope>
    <source>
        <strain evidence="2">HyVt-483</strain>
    </source>
</reference>
<protein>
    <submittedName>
        <fullName evidence="2">PIN domain-containing protein</fullName>
    </submittedName>
</protein>
<accession>A0A7C3CMK1</accession>
<evidence type="ECO:0000259" key="1">
    <source>
        <dbReference type="Pfam" id="PF13470"/>
    </source>
</evidence>
<organism evidence="2">
    <name type="scientific">Thermosulfurimonas dismutans</name>
    <dbReference type="NCBI Taxonomy" id="999894"/>
    <lineage>
        <taxon>Bacteria</taxon>
        <taxon>Pseudomonadati</taxon>
        <taxon>Thermodesulfobacteriota</taxon>
        <taxon>Thermodesulfobacteria</taxon>
        <taxon>Thermodesulfobacteriales</taxon>
        <taxon>Thermodesulfobacteriaceae</taxon>
        <taxon>Thermosulfurimonas</taxon>
    </lineage>
</organism>
<dbReference type="EMBL" id="DRMH01000139">
    <property type="protein sequence ID" value="HFC98772.1"/>
    <property type="molecule type" value="Genomic_DNA"/>
</dbReference>
<feature type="domain" description="PIN" evidence="1">
    <location>
        <begin position="5"/>
        <end position="112"/>
    </location>
</feature>
<sequence>MALTVFLDSNVLFSIAYSGPERSRSYLLFELEKGGRLRLYISELVFRETAVNLRLKRPEQEAFLKKLLSRVTILPDQPLGLPQLGFLPLQDRLILETAISNGLQFFLTGNRRHFGPLYGRKIKDTRVLTPAEFLHRRFGGKDAED</sequence>
<dbReference type="Pfam" id="PF13470">
    <property type="entry name" value="PIN_3"/>
    <property type="match status" value="1"/>
</dbReference>
<dbReference type="AlphaFoldDB" id="A0A7C3CMK1"/>
<proteinExistence type="predicted"/>
<dbReference type="SUPFAM" id="SSF88723">
    <property type="entry name" value="PIN domain-like"/>
    <property type="match status" value="1"/>
</dbReference>
<name>A0A7C3CMK1_9BACT</name>
<dbReference type="Gene3D" id="3.40.50.1010">
    <property type="entry name" value="5'-nuclease"/>
    <property type="match status" value="1"/>
</dbReference>
<evidence type="ECO:0000313" key="2">
    <source>
        <dbReference type="EMBL" id="HFC98772.1"/>
    </source>
</evidence>
<gene>
    <name evidence="2" type="ORF">ENJ40_10050</name>
</gene>
<dbReference type="Proteomes" id="UP000886043">
    <property type="component" value="Unassembled WGS sequence"/>
</dbReference>
<dbReference type="InterPro" id="IPR002716">
    <property type="entry name" value="PIN_dom"/>
</dbReference>
<dbReference type="InterPro" id="IPR029060">
    <property type="entry name" value="PIN-like_dom_sf"/>
</dbReference>